<dbReference type="InterPro" id="IPR000092">
    <property type="entry name" value="Polyprenyl_synt"/>
</dbReference>
<evidence type="ECO:0000256" key="1">
    <source>
        <dbReference type="ARBA" id="ARBA00001946"/>
    </source>
</evidence>
<evidence type="ECO:0000256" key="6">
    <source>
        <dbReference type="RuleBase" id="RU004466"/>
    </source>
</evidence>
<organism evidence="7 8">
    <name type="scientific">Arachnia rubra</name>
    <dbReference type="NCBI Taxonomy" id="1547448"/>
    <lineage>
        <taxon>Bacteria</taxon>
        <taxon>Bacillati</taxon>
        <taxon>Actinomycetota</taxon>
        <taxon>Actinomycetes</taxon>
        <taxon>Propionibacteriales</taxon>
        <taxon>Propionibacteriaceae</taxon>
        <taxon>Arachnia</taxon>
    </lineage>
</organism>
<dbReference type="SUPFAM" id="SSF48576">
    <property type="entry name" value="Terpenoid synthases"/>
    <property type="match status" value="1"/>
</dbReference>
<evidence type="ECO:0000313" key="7">
    <source>
        <dbReference type="EMBL" id="QUC08903.1"/>
    </source>
</evidence>
<dbReference type="InterPro" id="IPR008949">
    <property type="entry name" value="Isoprenoid_synthase_dom_sf"/>
</dbReference>
<comment type="cofactor">
    <cofactor evidence="1">
        <name>Mg(2+)</name>
        <dbReference type="ChEBI" id="CHEBI:18420"/>
    </cofactor>
</comment>
<dbReference type="Proteomes" id="UP000678513">
    <property type="component" value="Chromosome"/>
</dbReference>
<dbReference type="Pfam" id="PF00348">
    <property type="entry name" value="polyprenyl_synt"/>
    <property type="match status" value="1"/>
</dbReference>
<dbReference type="SFLD" id="SFLDG01017">
    <property type="entry name" value="Polyprenyl_Transferase_Like"/>
    <property type="match status" value="1"/>
</dbReference>
<protein>
    <submittedName>
        <fullName evidence="7">Polyprenyl synthetase family protein</fullName>
    </submittedName>
</protein>
<dbReference type="Gene3D" id="1.10.600.10">
    <property type="entry name" value="Farnesyl Diphosphate Synthase"/>
    <property type="match status" value="1"/>
</dbReference>
<evidence type="ECO:0000256" key="4">
    <source>
        <dbReference type="ARBA" id="ARBA00022723"/>
    </source>
</evidence>
<dbReference type="EMBL" id="CP072384">
    <property type="protein sequence ID" value="QUC08903.1"/>
    <property type="molecule type" value="Genomic_DNA"/>
</dbReference>
<keyword evidence="4" id="KW-0479">Metal-binding</keyword>
<dbReference type="RefSeq" id="WP_212325620.1">
    <property type="nucleotide sequence ID" value="NZ_AP024463.1"/>
</dbReference>
<accession>A0ABX7Y8P8</accession>
<dbReference type="InterPro" id="IPR033749">
    <property type="entry name" value="Polyprenyl_synt_CS"/>
</dbReference>
<evidence type="ECO:0000256" key="2">
    <source>
        <dbReference type="ARBA" id="ARBA00006706"/>
    </source>
</evidence>
<dbReference type="SFLD" id="SFLDS00005">
    <property type="entry name" value="Isoprenoid_Synthase_Type_I"/>
    <property type="match status" value="1"/>
</dbReference>
<name>A0ABX7Y8P8_9ACTN</name>
<gene>
    <name evidence="7" type="ORF">J5A65_03995</name>
</gene>
<reference evidence="7 8" key="1">
    <citation type="submission" date="2021-03" db="EMBL/GenBank/DDBJ databases">
        <title>Human Oral Microbial Genomes.</title>
        <authorList>
            <person name="Johnston C.D."/>
            <person name="Chen T."/>
            <person name="Dewhirst F.E."/>
        </authorList>
    </citation>
    <scope>NUCLEOTIDE SEQUENCE [LARGE SCALE GENOMIC DNA]</scope>
    <source>
        <strain evidence="7 8">DSMZ 100122</strain>
    </source>
</reference>
<evidence type="ECO:0000313" key="8">
    <source>
        <dbReference type="Proteomes" id="UP000678513"/>
    </source>
</evidence>
<evidence type="ECO:0000256" key="5">
    <source>
        <dbReference type="ARBA" id="ARBA00022842"/>
    </source>
</evidence>
<dbReference type="PANTHER" id="PTHR12001">
    <property type="entry name" value="GERANYLGERANYL PYROPHOSPHATE SYNTHASE"/>
    <property type="match status" value="1"/>
</dbReference>
<dbReference type="CDD" id="cd00685">
    <property type="entry name" value="Trans_IPPS_HT"/>
    <property type="match status" value="1"/>
</dbReference>
<keyword evidence="3 6" id="KW-0808">Transferase</keyword>
<dbReference type="PANTHER" id="PTHR12001:SF69">
    <property type="entry name" value="ALL TRANS-POLYPRENYL-DIPHOSPHATE SYNTHASE PDSS1"/>
    <property type="match status" value="1"/>
</dbReference>
<keyword evidence="8" id="KW-1185">Reference proteome</keyword>
<evidence type="ECO:0000256" key="3">
    <source>
        <dbReference type="ARBA" id="ARBA00022679"/>
    </source>
</evidence>
<comment type="similarity">
    <text evidence="2 6">Belongs to the FPP/GGPP synthase family.</text>
</comment>
<keyword evidence="5" id="KW-0460">Magnesium</keyword>
<dbReference type="PROSITE" id="PS00444">
    <property type="entry name" value="POLYPRENYL_SYNTHASE_2"/>
    <property type="match status" value="1"/>
</dbReference>
<sequence length="316" mass="33761">MALDIEALSVRFEEQLRRVAVADSPFVTEVAGHLIAAGGKRFRPQLVYLASEFGGGATEEDLLRAALVMELTHVASLYHDDVMDEAELRRSAPSANSRWGNSIAILTGDYLFAKASILVADLGTDFVRLQAQTFTRLVQGQIAETLGPAQGEPPLQHYLQVIADKTGSLIAASALFGAMVAGASQEIQDALAAYGEEVGLVFQLSDDIIDITSDVTGKTPGTDLREGVPTLPTLLLADSQDPADQPLKDLLAGDLSDDAALVEALTALRSHPVIERSRAQVRHHASLARQHLGPLPDGEAKQLLLQVCDDLVERSA</sequence>
<proteinExistence type="inferred from homology"/>